<feature type="region of interest" description="Disordered" evidence="1">
    <location>
        <begin position="1"/>
        <end position="29"/>
    </location>
</feature>
<protein>
    <submittedName>
        <fullName evidence="2">Uncharacterized protein</fullName>
    </submittedName>
</protein>
<name>A0A7J7P3B1_9MAGN</name>
<proteinExistence type="predicted"/>
<dbReference type="EMBL" id="JACGCM010000333">
    <property type="protein sequence ID" value="KAF6173658.1"/>
    <property type="molecule type" value="Genomic_DNA"/>
</dbReference>
<evidence type="ECO:0000313" key="3">
    <source>
        <dbReference type="Proteomes" id="UP000541444"/>
    </source>
</evidence>
<dbReference type="Proteomes" id="UP000541444">
    <property type="component" value="Unassembled WGS sequence"/>
</dbReference>
<feature type="compositionally biased region" description="Basic and acidic residues" evidence="1">
    <location>
        <begin position="1"/>
        <end position="18"/>
    </location>
</feature>
<organism evidence="2 3">
    <name type="scientific">Kingdonia uniflora</name>
    <dbReference type="NCBI Taxonomy" id="39325"/>
    <lineage>
        <taxon>Eukaryota</taxon>
        <taxon>Viridiplantae</taxon>
        <taxon>Streptophyta</taxon>
        <taxon>Embryophyta</taxon>
        <taxon>Tracheophyta</taxon>
        <taxon>Spermatophyta</taxon>
        <taxon>Magnoliopsida</taxon>
        <taxon>Ranunculales</taxon>
        <taxon>Circaeasteraceae</taxon>
        <taxon>Kingdonia</taxon>
    </lineage>
</organism>
<accession>A0A7J7P3B1</accession>
<evidence type="ECO:0000313" key="2">
    <source>
        <dbReference type="EMBL" id="KAF6173658.1"/>
    </source>
</evidence>
<evidence type="ECO:0000256" key="1">
    <source>
        <dbReference type="SAM" id="MobiDB-lite"/>
    </source>
</evidence>
<sequence length="249" mass="27241">MAGVDEGMKQTSGDEVRAKNPGLGSLAQPNLTMSKIAHKFLKRQIKKAMPTSGAKVNGEVAQGKRMRVEPLGGSGEKVAEVRSVLVDDLKEVKERAKLAILQGKEDSSQMVARLVEGILLSIDEHETDQKKVKRKLEKNLARAKTDALKEVKQLKAVHAVAISQLRVEAKSNLYETVEELDKLGHHLILKGYSQEEVDAIKTDTYAEEEEEEAGLVGVVDGLDSISPQIVLDNQGDDVELPEDRSEKVG</sequence>
<comment type="caution">
    <text evidence="2">The sequence shown here is derived from an EMBL/GenBank/DDBJ whole genome shotgun (WGS) entry which is preliminary data.</text>
</comment>
<dbReference type="AlphaFoldDB" id="A0A7J7P3B1"/>
<reference evidence="2 3" key="1">
    <citation type="journal article" date="2020" name="IScience">
        <title>Genome Sequencing of the Endangered Kingdonia uniflora (Circaeasteraceae, Ranunculales) Reveals Potential Mechanisms of Evolutionary Specialization.</title>
        <authorList>
            <person name="Sun Y."/>
            <person name="Deng T."/>
            <person name="Zhang A."/>
            <person name="Moore M.J."/>
            <person name="Landis J.B."/>
            <person name="Lin N."/>
            <person name="Zhang H."/>
            <person name="Zhang X."/>
            <person name="Huang J."/>
            <person name="Zhang X."/>
            <person name="Sun H."/>
            <person name="Wang H."/>
        </authorList>
    </citation>
    <scope>NUCLEOTIDE SEQUENCE [LARGE SCALE GENOMIC DNA]</scope>
    <source>
        <strain evidence="2">TB1705</strain>
        <tissue evidence="2">Leaf</tissue>
    </source>
</reference>
<keyword evidence="3" id="KW-1185">Reference proteome</keyword>
<feature type="region of interest" description="Disordered" evidence="1">
    <location>
        <begin position="230"/>
        <end position="249"/>
    </location>
</feature>
<gene>
    <name evidence="2" type="ORF">GIB67_023017</name>
</gene>